<accession>A0A2T0JRF0</accession>
<evidence type="ECO:0000256" key="1">
    <source>
        <dbReference type="SAM" id="Phobius"/>
    </source>
</evidence>
<keyword evidence="1" id="KW-1133">Transmembrane helix</keyword>
<dbReference type="EMBL" id="PVMZ01000034">
    <property type="protein sequence ID" value="PRX10195.1"/>
    <property type="molecule type" value="Genomic_DNA"/>
</dbReference>
<reference evidence="2 3" key="1">
    <citation type="submission" date="2018-03" db="EMBL/GenBank/DDBJ databases">
        <title>Genomic Encyclopedia of Archaeal and Bacterial Type Strains, Phase II (KMG-II): from individual species to whole genera.</title>
        <authorList>
            <person name="Goeker M."/>
        </authorList>
    </citation>
    <scope>NUCLEOTIDE SEQUENCE [LARGE SCALE GENOMIC DNA]</scope>
    <source>
        <strain evidence="2 3">DSM 43146</strain>
    </source>
</reference>
<feature type="transmembrane region" description="Helical" evidence="1">
    <location>
        <begin position="311"/>
        <end position="332"/>
    </location>
</feature>
<feature type="transmembrane region" description="Helical" evidence="1">
    <location>
        <begin position="69"/>
        <end position="93"/>
    </location>
</feature>
<dbReference type="Proteomes" id="UP000239415">
    <property type="component" value="Unassembled WGS sequence"/>
</dbReference>
<organism evidence="2 3">
    <name type="scientific">Actinoplanes italicus</name>
    <dbReference type="NCBI Taxonomy" id="113567"/>
    <lineage>
        <taxon>Bacteria</taxon>
        <taxon>Bacillati</taxon>
        <taxon>Actinomycetota</taxon>
        <taxon>Actinomycetes</taxon>
        <taxon>Micromonosporales</taxon>
        <taxon>Micromonosporaceae</taxon>
        <taxon>Actinoplanes</taxon>
    </lineage>
</organism>
<feature type="transmembrane region" description="Helical" evidence="1">
    <location>
        <begin position="267"/>
        <end position="291"/>
    </location>
</feature>
<keyword evidence="1" id="KW-0472">Membrane</keyword>
<keyword evidence="1" id="KW-0812">Transmembrane</keyword>
<dbReference type="RefSeq" id="WP_106330444.1">
    <property type="nucleotide sequence ID" value="NZ_BOMO01000145.1"/>
</dbReference>
<protein>
    <submittedName>
        <fullName evidence="2">Uncharacterized protein</fullName>
    </submittedName>
</protein>
<dbReference type="AlphaFoldDB" id="A0A2T0JRF0"/>
<comment type="caution">
    <text evidence="2">The sequence shown here is derived from an EMBL/GenBank/DDBJ whole genome shotgun (WGS) entry which is preliminary data.</text>
</comment>
<evidence type="ECO:0000313" key="2">
    <source>
        <dbReference type="EMBL" id="PRX10195.1"/>
    </source>
</evidence>
<gene>
    <name evidence="2" type="ORF">CLV67_13480</name>
</gene>
<dbReference type="OrthoDB" id="3293522at2"/>
<feature type="transmembrane region" description="Helical" evidence="1">
    <location>
        <begin position="231"/>
        <end position="255"/>
    </location>
</feature>
<sequence length="347" mass="36677">MTAADAGPERHYRRLLRAYPRGYRRRHGPEILATLLDMAEAGHGRLTAGQTAHLIACGIRQRFRLPRRVLPVVAAVLAAVLLGGFGGVTGNWLAWRAAPSVPSAAESDALTTALTGVPGSNEYPWQTAMNGPGINTVLHGTGTYDAERVRDALIADGWRITRFTEETGGRIVDWGSPTEKVIPLLSVRFAATKDGVSLTGDTDTVMGGKEYGLDGQTTARLDITTDATATIVPMTIAGAVIGLLSGWMLTAALAYRIRSGTRRGRPTAAAVTALTAATVPSFVAYCEIYQVLVYDTSNPNQYIDYSLADEIPASLVLIGLPIAVLALAAVFLTAGRRAGPDPVPASP</sequence>
<evidence type="ECO:0000313" key="3">
    <source>
        <dbReference type="Proteomes" id="UP000239415"/>
    </source>
</evidence>
<keyword evidence="3" id="KW-1185">Reference proteome</keyword>
<name>A0A2T0JRF0_9ACTN</name>
<proteinExistence type="predicted"/>